<comment type="caution">
    <text evidence="7">The sequence shown here is derived from an EMBL/GenBank/DDBJ whole genome shotgun (WGS) entry which is preliminary data.</text>
</comment>
<evidence type="ECO:0000256" key="1">
    <source>
        <dbReference type="ARBA" id="ARBA00022723"/>
    </source>
</evidence>
<keyword evidence="3" id="KW-0862">Zinc</keyword>
<keyword evidence="8" id="KW-1185">Reference proteome</keyword>
<name>A0A9W5TE10_BABOV</name>
<dbReference type="PROSITE" id="PS00518">
    <property type="entry name" value="ZF_RING_1"/>
    <property type="match status" value="1"/>
</dbReference>
<keyword evidence="1" id="KW-0479">Metal-binding</keyword>
<evidence type="ECO:0000256" key="3">
    <source>
        <dbReference type="ARBA" id="ARBA00022833"/>
    </source>
</evidence>
<gene>
    <name evidence="7" type="ORF">BaOVIS_015180</name>
</gene>
<dbReference type="Proteomes" id="UP001057455">
    <property type="component" value="Unassembled WGS sequence"/>
</dbReference>
<dbReference type="GO" id="GO:0072344">
    <property type="term" value="P:rescue of stalled ribosome"/>
    <property type="evidence" value="ECO:0007669"/>
    <property type="project" value="InterPro"/>
</dbReference>
<feature type="region of interest" description="Disordered" evidence="5">
    <location>
        <begin position="1"/>
        <end position="30"/>
    </location>
</feature>
<dbReference type="InterPro" id="IPR044288">
    <property type="entry name" value="ZNF598/HEL2"/>
</dbReference>
<evidence type="ECO:0000256" key="4">
    <source>
        <dbReference type="PROSITE-ProRule" id="PRU00175"/>
    </source>
</evidence>
<protein>
    <submittedName>
        <fullName evidence="7">Zinc binding domain containing protein 598 protein</fullName>
    </submittedName>
</protein>
<dbReference type="PANTHER" id="PTHR22938:SF0">
    <property type="entry name" value="E3 UBIQUITIN-PROTEIN LIGASE ZNF598"/>
    <property type="match status" value="1"/>
</dbReference>
<dbReference type="GO" id="GO:0061630">
    <property type="term" value="F:ubiquitin protein ligase activity"/>
    <property type="evidence" value="ECO:0007669"/>
    <property type="project" value="InterPro"/>
</dbReference>
<reference evidence="7" key="1">
    <citation type="submission" date="2019-12" db="EMBL/GenBank/DDBJ databases">
        <title>Genome sequence of Babesia ovis.</title>
        <authorList>
            <person name="Yamagishi J."/>
            <person name="Sevinc F."/>
            <person name="Xuan X."/>
        </authorList>
    </citation>
    <scope>NUCLEOTIDE SEQUENCE</scope>
    <source>
        <strain evidence="7">Selcuk</strain>
    </source>
</reference>
<dbReference type="SMART" id="SM00355">
    <property type="entry name" value="ZnF_C2H2"/>
    <property type="match status" value="3"/>
</dbReference>
<dbReference type="PROSITE" id="PS50089">
    <property type="entry name" value="ZF_RING_2"/>
    <property type="match status" value="1"/>
</dbReference>
<dbReference type="SUPFAM" id="SSF57850">
    <property type="entry name" value="RING/U-box"/>
    <property type="match status" value="1"/>
</dbReference>
<feature type="compositionally biased region" description="Low complexity" evidence="5">
    <location>
        <begin position="794"/>
        <end position="810"/>
    </location>
</feature>
<dbReference type="InterPro" id="IPR013087">
    <property type="entry name" value="Znf_C2H2_type"/>
</dbReference>
<dbReference type="GO" id="GO:0016567">
    <property type="term" value="P:protein ubiquitination"/>
    <property type="evidence" value="ECO:0007669"/>
    <property type="project" value="TreeGrafter"/>
</dbReference>
<evidence type="ECO:0000256" key="2">
    <source>
        <dbReference type="ARBA" id="ARBA00022771"/>
    </source>
</evidence>
<feature type="domain" description="RING-type" evidence="6">
    <location>
        <begin position="82"/>
        <end position="125"/>
    </location>
</feature>
<sequence>MVGGRRFPPRSGAAKGTTSRNHAPTSSDSGSTYTLFRESLQDAILSAYLQSKVSRLHDLSREQLEAVAQKSVSEHFHGYLCCSICYENALICAVGTCTHVMCFLCMLRLKNFYDDCNVYQCPYCKQESDFLALCANPFFTHICLDSTLYSYDGTPELSVDGLEKLLDILGADTSTNRSILSKDQVNMRDLHNIFIESAKNMSVEVLHSSDKNIQRLLQKTQQLSIEKREQREPFHDVYNIRHPRPYLHGEMVVVSGHRLLFENSSIYMLFRAVSTALCWAPECKSLWHPTMPLATNEEIEKAVSNLYTKRYSTYMSLNRHLKSKHGVVICDVCQGYFRLKKFICEMPLYRLQDIKTHLKQGDPERIPAIPPHMLCSACNRLQWDLTELKTHAKTDHFFCNLCDSEGAPCEVYTDYGTLFDHFKTYHYPCEEQDCMFVVFPDDLQLHLHYMSKHPHRQRTSSSRKPKVPLNPPENDSTDVKTTQYMCQLPTNSIPWDGNIRIIKESTHITDDRASSVAQMPVSKEFEDWMRKHPYLEDTQQQIDIDRTKELLDAFVRTLINLNLDPTVREYDYDTFNVKCAIRVMSDLCRALDILKAGTFPPRSDILDLLPTDFQRRIVESLDDLRSKYECVIESSISGEVSSGQHPTLLDVVKGSLVTIVVFVYSIDLYECVKLPRTVRAISEEHRLSPNGLILFNALDDMIQSTNRILMKQAFDWMVTSLKDSISRASEMKQPSISLASMVKPKTKTRISLEVFEKGRSIAKEIGQQKQQKRQQRIFPHLEPKPSAWGKVTQAASKPAEESSSASAPEPTEIVESQVLENDSYVVSVEDCFKQSLNVDFLTAMISVIKSALMANATKYQATSTEYRLRGTTRMKLDQLVMAGPRRFTLLSEFVPMQVLESLQALEPEFHRLVKEAKHADIDTLAKMWSSRCQYALRRCRVEHLEIIDYYLNAKTAAMALRNENDFPVLGGGGAPQPSKTRRNYAQALNIQNSSTFVLLDSEFPALG</sequence>
<feature type="region of interest" description="Disordered" evidence="5">
    <location>
        <begin position="452"/>
        <end position="479"/>
    </location>
</feature>
<evidence type="ECO:0000313" key="7">
    <source>
        <dbReference type="EMBL" id="GFE54114.1"/>
    </source>
</evidence>
<feature type="compositionally biased region" description="Polar residues" evidence="5">
    <location>
        <begin position="16"/>
        <end position="30"/>
    </location>
</feature>
<accession>A0A9W5TE10</accession>
<dbReference type="OrthoDB" id="3838338at2759"/>
<dbReference type="InterPro" id="IPR001841">
    <property type="entry name" value="Znf_RING"/>
</dbReference>
<feature type="region of interest" description="Disordered" evidence="5">
    <location>
        <begin position="764"/>
        <end position="811"/>
    </location>
</feature>
<evidence type="ECO:0000259" key="6">
    <source>
        <dbReference type="PROSITE" id="PS50089"/>
    </source>
</evidence>
<evidence type="ECO:0000256" key="5">
    <source>
        <dbReference type="SAM" id="MobiDB-lite"/>
    </source>
</evidence>
<evidence type="ECO:0000313" key="8">
    <source>
        <dbReference type="Proteomes" id="UP001057455"/>
    </source>
</evidence>
<feature type="compositionally biased region" description="Basic residues" evidence="5">
    <location>
        <begin position="452"/>
        <end position="466"/>
    </location>
</feature>
<keyword evidence="2 4" id="KW-0863">Zinc-finger</keyword>
<dbReference type="GO" id="GO:0008270">
    <property type="term" value="F:zinc ion binding"/>
    <property type="evidence" value="ECO:0007669"/>
    <property type="project" value="UniProtKB-KW"/>
</dbReference>
<dbReference type="GO" id="GO:0043022">
    <property type="term" value="F:ribosome binding"/>
    <property type="evidence" value="ECO:0007669"/>
    <property type="project" value="TreeGrafter"/>
</dbReference>
<dbReference type="EMBL" id="BLIY01000009">
    <property type="protein sequence ID" value="GFE54114.1"/>
    <property type="molecule type" value="Genomic_DNA"/>
</dbReference>
<dbReference type="InterPro" id="IPR017907">
    <property type="entry name" value="Znf_RING_CS"/>
</dbReference>
<organism evidence="7 8">
    <name type="scientific">Babesia ovis</name>
    <dbReference type="NCBI Taxonomy" id="5869"/>
    <lineage>
        <taxon>Eukaryota</taxon>
        <taxon>Sar</taxon>
        <taxon>Alveolata</taxon>
        <taxon>Apicomplexa</taxon>
        <taxon>Aconoidasida</taxon>
        <taxon>Piroplasmida</taxon>
        <taxon>Babesiidae</taxon>
        <taxon>Babesia</taxon>
    </lineage>
</organism>
<dbReference type="PANTHER" id="PTHR22938">
    <property type="entry name" value="ZINC FINGER PROTEIN 598"/>
    <property type="match status" value="1"/>
</dbReference>
<dbReference type="AlphaFoldDB" id="A0A9W5TE10"/>
<proteinExistence type="predicted"/>